<keyword evidence="1" id="KW-0812">Transmembrane</keyword>
<name>A0ABT6B5N9_9BURK</name>
<evidence type="ECO:0000313" key="3">
    <source>
        <dbReference type="Proteomes" id="UP001216674"/>
    </source>
</evidence>
<protein>
    <recommendedName>
        <fullName evidence="4">EamA family transporter</fullName>
    </recommendedName>
</protein>
<evidence type="ECO:0008006" key="4">
    <source>
        <dbReference type="Google" id="ProtNLM"/>
    </source>
</evidence>
<gene>
    <name evidence="2" type="ORF">P3W85_43815</name>
</gene>
<organism evidence="2 3">
    <name type="scientific">Cupriavidus basilensis</name>
    <dbReference type="NCBI Taxonomy" id="68895"/>
    <lineage>
        <taxon>Bacteria</taxon>
        <taxon>Pseudomonadati</taxon>
        <taxon>Pseudomonadota</taxon>
        <taxon>Betaproteobacteria</taxon>
        <taxon>Burkholderiales</taxon>
        <taxon>Burkholderiaceae</taxon>
        <taxon>Cupriavidus</taxon>
    </lineage>
</organism>
<dbReference type="EMBL" id="JARJLM010000712">
    <property type="protein sequence ID" value="MDF3839817.1"/>
    <property type="molecule type" value="Genomic_DNA"/>
</dbReference>
<evidence type="ECO:0000313" key="2">
    <source>
        <dbReference type="EMBL" id="MDF3839817.1"/>
    </source>
</evidence>
<feature type="transmembrane region" description="Helical" evidence="1">
    <location>
        <begin position="49"/>
        <end position="72"/>
    </location>
</feature>
<keyword evidence="1" id="KW-0472">Membrane</keyword>
<comment type="caution">
    <text evidence="2">The sequence shown here is derived from an EMBL/GenBank/DDBJ whole genome shotgun (WGS) entry which is preliminary data.</text>
</comment>
<reference evidence="2 3" key="1">
    <citation type="submission" date="2023-03" db="EMBL/GenBank/DDBJ databases">
        <title>Draft assemblies of triclosan tolerant bacteria isolated from returned activated sludge.</title>
        <authorList>
            <person name="Van Hamelsveld S."/>
        </authorList>
    </citation>
    <scope>NUCLEOTIDE SEQUENCE [LARGE SCALE GENOMIC DNA]</scope>
    <source>
        <strain evidence="2 3">GW210010_S58</strain>
    </source>
</reference>
<proteinExistence type="predicted"/>
<evidence type="ECO:0000256" key="1">
    <source>
        <dbReference type="SAM" id="Phobius"/>
    </source>
</evidence>
<keyword evidence="3" id="KW-1185">Reference proteome</keyword>
<feature type="non-terminal residue" evidence="2">
    <location>
        <position position="91"/>
    </location>
</feature>
<keyword evidence="1" id="KW-1133">Transmembrane helix</keyword>
<sequence length="91" mass="9502">MPTRSPPASPSRGARISPTAVGAFALLLWATLPLLTAQARRLPPFELLALSFGVAFLLAYLRPLPMVLFSALGPGGSLGMRQIAGAMPGFL</sequence>
<dbReference type="Proteomes" id="UP001216674">
    <property type="component" value="Unassembled WGS sequence"/>
</dbReference>
<accession>A0ABT6B5N9</accession>